<proteinExistence type="predicted"/>
<evidence type="ECO:0000256" key="1">
    <source>
        <dbReference type="SAM" id="Phobius"/>
    </source>
</evidence>
<keyword evidence="1" id="KW-1133">Transmembrane helix</keyword>
<dbReference type="Proteomes" id="UP000014204">
    <property type="component" value="Unassembled WGS sequence"/>
</dbReference>
<feature type="transmembrane region" description="Helical" evidence="1">
    <location>
        <begin position="221"/>
        <end position="242"/>
    </location>
</feature>
<evidence type="ECO:0008006" key="4">
    <source>
        <dbReference type="Google" id="ProtNLM"/>
    </source>
</evidence>
<keyword evidence="1" id="KW-0812">Transmembrane</keyword>
<evidence type="ECO:0000313" key="3">
    <source>
        <dbReference type="Proteomes" id="UP000014204"/>
    </source>
</evidence>
<name>R9L625_9ACTN</name>
<keyword evidence="3" id="KW-1185">Reference proteome</keyword>
<dbReference type="EMBL" id="ASSY01000001">
    <property type="protein sequence ID" value="EOS53836.1"/>
    <property type="molecule type" value="Genomic_DNA"/>
</dbReference>
<protein>
    <recommendedName>
        <fullName evidence="4">Glycosyltransferase RgtA/B/C/D-like domain-containing protein</fullName>
    </recommendedName>
</protein>
<feature type="transmembrane region" description="Helical" evidence="1">
    <location>
        <begin position="124"/>
        <end position="141"/>
    </location>
</feature>
<sequence length="612" mass="66374">MDSLLQRAREAFGRWGSDASCAAPCGASWCCAAAATLAVALSVLLIFNDVGRGPDDDLGIAMVLSGLYPDSGQCPFTNALLNNALYGLNLAFPAINWTLLIERLSALVALFAAVFVLLRSVPPAVSLTVIGFLSFLIYPLCTVSANFTVVGALCVFSGEVLIAYAVYRGRPLPACAGIALAALGFMWRSSVFLLSLPFFLVALAVPVLSAARSRTAAGRKLVVRVGVSAALVLAVTGGLFLYNQAVWTAPELASWQQYSHARSQLCDYPVKPYDDIASELDELRVSENDYWCMTHWVTADPDFFTAERLQAVANVAAEDKGATMVRALKDEARALLSDRIALLAALVLVGVVVGLRGGRRAFGWLALSAVTCFAVCVYFRWTGRFPIRVEYPAWMFSLMPVIACFLALPPSPTLPPQSGRSAGKRNPCGRRGALAATVLGVAVLSLALGILTVWYGPTMNVRALEQFQQESQFADSRPLVTAFRDAGGVSVWDPLAFAFAEQELRYRSLPPRSFMEHTAFAGGWTTGSALKARHDEEIGVANPLRSLVERRDVRFVTSKRETIEHVRRYLEEHCGARVESFVDLEIPVDPQKPSGESKMLYAVSFHQIGAED</sequence>
<gene>
    <name evidence="2" type="ORF">C811_00140</name>
</gene>
<keyword evidence="1" id="KW-0472">Membrane</keyword>
<dbReference type="STRING" id="1235794.C811_00140"/>
<feature type="transmembrane region" description="Helical" evidence="1">
    <location>
        <begin position="362"/>
        <end position="381"/>
    </location>
</feature>
<feature type="transmembrane region" description="Helical" evidence="1">
    <location>
        <begin position="334"/>
        <end position="355"/>
    </location>
</feature>
<accession>R9L625</accession>
<feature type="transmembrane region" description="Helical" evidence="1">
    <location>
        <begin position="393"/>
        <end position="411"/>
    </location>
</feature>
<organism evidence="2 3">
    <name type="scientific">Adlercreutzia caecimuris B7</name>
    <dbReference type="NCBI Taxonomy" id="1235794"/>
    <lineage>
        <taxon>Bacteria</taxon>
        <taxon>Bacillati</taxon>
        <taxon>Actinomycetota</taxon>
        <taxon>Coriobacteriia</taxon>
        <taxon>Eggerthellales</taxon>
        <taxon>Eggerthellaceae</taxon>
        <taxon>Adlercreutzia</taxon>
    </lineage>
</organism>
<dbReference type="HOGENOM" id="CLU_456260_0_0_11"/>
<evidence type="ECO:0000313" key="2">
    <source>
        <dbReference type="EMBL" id="EOS53836.1"/>
    </source>
</evidence>
<reference evidence="2 3" key="1">
    <citation type="submission" date="2013-04" db="EMBL/GenBank/DDBJ databases">
        <title>The Genome Sequence of Enterorhabdus caecimuris B7.</title>
        <authorList>
            <consortium name="The Broad Institute Genomics Platform"/>
            <consortium name="The Broad Institute Genome Sequencing Center for Infectious Disease"/>
            <person name="Earl A."/>
            <person name="Xavier R."/>
            <person name="Elson C."/>
            <person name="Duck W."/>
            <person name="Walker B."/>
            <person name="Young S."/>
            <person name="Zeng Q."/>
            <person name="Gargeya S."/>
            <person name="Fitzgerald M."/>
            <person name="Haas B."/>
            <person name="Abouelleil A."/>
            <person name="Allen A.W."/>
            <person name="Alvarado L."/>
            <person name="Arachchi H.M."/>
            <person name="Berlin A.M."/>
            <person name="Chapman S.B."/>
            <person name="Gainer-Dewar J."/>
            <person name="Goldberg J."/>
            <person name="Griggs A."/>
            <person name="Gujja S."/>
            <person name="Hansen M."/>
            <person name="Howarth C."/>
            <person name="Imamovic A."/>
            <person name="Ireland A."/>
            <person name="Larimer J."/>
            <person name="McCowan C."/>
            <person name="Murphy C."/>
            <person name="Pearson M."/>
            <person name="Poon T.W."/>
            <person name="Priest M."/>
            <person name="Roberts A."/>
            <person name="Saif S."/>
            <person name="Shea T."/>
            <person name="Sisk P."/>
            <person name="Sykes S."/>
            <person name="Wortman J."/>
            <person name="Nusbaum C."/>
            <person name="Birren B."/>
        </authorList>
    </citation>
    <scope>NUCLEOTIDE SEQUENCE [LARGE SCALE GENOMIC DNA]</scope>
    <source>
        <strain evidence="2 3">B7</strain>
    </source>
</reference>
<feature type="transmembrane region" description="Helical" evidence="1">
    <location>
        <begin position="187"/>
        <end position="209"/>
    </location>
</feature>
<comment type="caution">
    <text evidence="2">The sequence shown here is derived from an EMBL/GenBank/DDBJ whole genome shotgun (WGS) entry which is preliminary data.</text>
</comment>
<feature type="transmembrane region" description="Helical" evidence="1">
    <location>
        <begin position="432"/>
        <end position="455"/>
    </location>
</feature>
<dbReference type="AlphaFoldDB" id="R9L625"/>
<dbReference type="eggNOG" id="ENOG50331J5">
    <property type="taxonomic scope" value="Bacteria"/>
</dbReference>
<feature type="transmembrane region" description="Helical" evidence="1">
    <location>
        <begin position="26"/>
        <end position="47"/>
    </location>
</feature>
<feature type="transmembrane region" description="Helical" evidence="1">
    <location>
        <begin position="148"/>
        <end position="167"/>
    </location>
</feature>